<evidence type="ECO:0000313" key="2">
    <source>
        <dbReference type="Proteomes" id="UP000184452"/>
    </source>
</evidence>
<keyword evidence="2" id="KW-1185">Reference proteome</keyword>
<accession>A0A1M6IE92</accession>
<protein>
    <submittedName>
        <fullName evidence="1">Uncharacterized protein</fullName>
    </submittedName>
</protein>
<name>A0A1M6IE92_9ACTN</name>
<dbReference type="InterPro" id="IPR045642">
    <property type="entry name" value="DUF6406"/>
</dbReference>
<sequence length="105" mass="11300">MAEFSRESETVGTETAVVHEIGAQEKISYGRNDRFLGGPVGGGQFWIDDDGRAVAKIGGPKEWRPTPMIDVRVGDVFSVGGQVWKVTDIVDADSPSAHLLATRIS</sequence>
<organism evidence="1 2">
    <name type="scientific">Nocardiopsis flavescens</name>
    <dbReference type="NCBI Taxonomy" id="758803"/>
    <lineage>
        <taxon>Bacteria</taxon>
        <taxon>Bacillati</taxon>
        <taxon>Actinomycetota</taxon>
        <taxon>Actinomycetes</taxon>
        <taxon>Streptosporangiales</taxon>
        <taxon>Nocardiopsidaceae</taxon>
        <taxon>Nocardiopsis</taxon>
    </lineage>
</organism>
<dbReference type="EMBL" id="FQZK01000005">
    <property type="protein sequence ID" value="SHJ32770.1"/>
    <property type="molecule type" value="Genomic_DNA"/>
</dbReference>
<dbReference type="Pfam" id="PF19944">
    <property type="entry name" value="DUF6406"/>
    <property type="match status" value="1"/>
</dbReference>
<dbReference type="AlphaFoldDB" id="A0A1M6IE92"/>
<dbReference type="Proteomes" id="UP000184452">
    <property type="component" value="Unassembled WGS sequence"/>
</dbReference>
<gene>
    <name evidence="1" type="ORF">SAMN05421803_105114</name>
</gene>
<reference evidence="1 2" key="1">
    <citation type="submission" date="2016-11" db="EMBL/GenBank/DDBJ databases">
        <authorList>
            <person name="Jaros S."/>
            <person name="Januszkiewicz K."/>
            <person name="Wedrychowicz H."/>
        </authorList>
    </citation>
    <scope>NUCLEOTIDE SEQUENCE [LARGE SCALE GENOMIC DNA]</scope>
    <source>
        <strain evidence="1 2">CGMCC 4.5723</strain>
    </source>
</reference>
<evidence type="ECO:0000313" key="1">
    <source>
        <dbReference type="EMBL" id="SHJ32770.1"/>
    </source>
</evidence>
<proteinExistence type="predicted"/>